<feature type="domain" description="Glycosyltransferase subfamily 4-like N-terminal" evidence="3">
    <location>
        <begin position="14"/>
        <end position="184"/>
    </location>
</feature>
<name>A0AAJ0U7W4_9GAMM</name>
<dbReference type="SUPFAM" id="SSF53756">
    <property type="entry name" value="UDP-Glycosyltransferase/glycogen phosphorylase"/>
    <property type="match status" value="1"/>
</dbReference>
<dbReference type="RefSeq" id="WP_200348422.1">
    <property type="nucleotide sequence ID" value="NZ_NRSJ01000057.1"/>
</dbReference>
<sequence>MRVLMISDVYFPRVNGVSTSIQTFGRELIAKGHQVTLITPSYGVDTAEPFEVLRMPARSIPFDPEDRMMLWRHLREQRAGLRAQRFDLVHIHTPFVAHYAGRALARSLAIPVVESYHTFFEQYLDKYIPLVPSAWLRYAARRFSAAQCNDVDALAVPSQAMLDVLTRYGIRTPAEVVPTGIDLAKFGQGYGERFRQRWGISTDRPLLVHVGRLAFEKNCDFLLRMLVHVKAEMPDVLLVIAGDGPALKRLQRLTQRLELQQQVLFTGYLARDGSLEDCYSAGDAFVFSSRTETQGLVLLESMALGTPVVAIAEMGTREVLRDSEGCLIAENDEAQFAAQCLRLLREPHLREQLAASARAYARSWSAPVLAEHMIDFYAGTLLRVEKRLREPMGGLGVAVGERAAALSAMAGEAGDEPRSLAASVVSTED</sequence>
<dbReference type="Pfam" id="PF13439">
    <property type="entry name" value="Glyco_transf_4"/>
    <property type="match status" value="1"/>
</dbReference>
<feature type="domain" description="Glycosyl transferase family 1" evidence="2">
    <location>
        <begin position="192"/>
        <end position="358"/>
    </location>
</feature>
<dbReference type="InterPro" id="IPR050194">
    <property type="entry name" value="Glycosyltransferase_grp1"/>
</dbReference>
<comment type="caution">
    <text evidence="4">The sequence shown here is derived from an EMBL/GenBank/DDBJ whole genome shotgun (WGS) entry which is preliminary data.</text>
</comment>
<evidence type="ECO:0000313" key="5">
    <source>
        <dbReference type="Proteomes" id="UP001296776"/>
    </source>
</evidence>
<dbReference type="EMBL" id="NRSJ01000057">
    <property type="protein sequence ID" value="MBK1706949.1"/>
    <property type="molecule type" value="Genomic_DNA"/>
</dbReference>
<dbReference type="PANTHER" id="PTHR45947">
    <property type="entry name" value="SULFOQUINOVOSYL TRANSFERASE SQD2"/>
    <property type="match status" value="1"/>
</dbReference>
<protein>
    <submittedName>
        <fullName evidence="4">Glycosyl transferase family 1</fullName>
    </submittedName>
</protein>
<proteinExistence type="predicted"/>
<keyword evidence="5" id="KW-1185">Reference proteome</keyword>
<keyword evidence="4" id="KW-0808">Transferase</keyword>
<accession>A0AAJ0U7W4</accession>
<reference evidence="4" key="1">
    <citation type="submission" date="2017-08" db="EMBL/GenBank/DDBJ databases">
        <authorList>
            <person name="Imhoff J.F."/>
            <person name="Rahn T."/>
            <person name="Kuenzel S."/>
            <person name="Neulinger S.C."/>
        </authorList>
    </citation>
    <scope>NUCLEOTIDE SEQUENCE</scope>
    <source>
        <strain evidence="4">DSM 11080</strain>
    </source>
</reference>
<dbReference type="Pfam" id="PF00534">
    <property type="entry name" value="Glycos_transf_1"/>
    <property type="match status" value="1"/>
</dbReference>
<dbReference type="PANTHER" id="PTHR45947:SF3">
    <property type="entry name" value="SULFOQUINOVOSYL TRANSFERASE SQD2"/>
    <property type="match status" value="1"/>
</dbReference>
<evidence type="ECO:0000259" key="2">
    <source>
        <dbReference type="Pfam" id="PF00534"/>
    </source>
</evidence>
<evidence type="ECO:0000259" key="3">
    <source>
        <dbReference type="Pfam" id="PF13439"/>
    </source>
</evidence>
<dbReference type="GO" id="GO:0016757">
    <property type="term" value="F:glycosyltransferase activity"/>
    <property type="evidence" value="ECO:0007669"/>
    <property type="project" value="InterPro"/>
</dbReference>
<evidence type="ECO:0000313" key="4">
    <source>
        <dbReference type="EMBL" id="MBK1706949.1"/>
    </source>
</evidence>
<feature type="region of interest" description="Disordered" evidence="1">
    <location>
        <begin position="410"/>
        <end position="429"/>
    </location>
</feature>
<dbReference type="InterPro" id="IPR028098">
    <property type="entry name" value="Glyco_trans_4-like_N"/>
</dbReference>
<gene>
    <name evidence="4" type="ORF">CKO40_21005</name>
</gene>
<dbReference type="Gene3D" id="3.40.50.2000">
    <property type="entry name" value="Glycogen Phosphorylase B"/>
    <property type="match status" value="2"/>
</dbReference>
<dbReference type="Proteomes" id="UP001296776">
    <property type="component" value="Unassembled WGS sequence"/>
</dbReference>
<dbReference type="AlphaFoldDB" id="A0AAJ0U7W4"/>
<reference evidence="4" key="2">
    <citation type="journal article" date="2020" name="Microorganisms">
        <title>Osmotic Adaptation and Compatible Solute Biosynthesis of Phototrophic Bacteria as Revealed from Genome Analyses.</title>
        <authorList>
            <person name="Imhoff J.F."/>
            <person name="Rahn T."/>
            <person name="Kunzel S."/>
            <person name="Keller A."/>
            <person name="Neulinger S.C."/>
        </authorList>
    </citation>
    <scope>NUCLEOTIDE SEQUENCE</scope>
    <source>
        <strain evidence="4">DSM 11080</strain>
    </source>
</reference>
<dbReference type="InterPro" id="IPR001296">
    <property type="entry name" value="Glyco_trans_1"/>
</dbReference>
<organism evidence="4 5">
    <name type="scientific">Halochromatium glycolicum</name>
    <dbReference type="NCBI Taxonomy" id="85075"/>
    <lineage>
        <taxon>Bacteria</taxon>
        <taxon>Pseudomonadati</taxon>
        <taxon>Pseudomonadota</taxon>
        <taxon>Gammaproteobacteria</taxon>
        <taxon>Chromatiales</taxon>
        <taxon>Chromatiaceae</taxon>
        <taxon>Halochromatium</taxon>
    </lineage>
</organism>
<evidence type="ECO:0000256" key="1">
    <source>
        <dbReference type="SAM" id="MobiDB-lite"/>
    </source>
</evidence>